<dbReference type="GO" id="GO:0044666">
    <property type="term" value="C:MLL3/4 complex"/>
    <property type="evidence" value="ECO:0007669"/>
    <property type="project" value="TreeGrafter"/>
</dbReference>
<dbReference type="EnsemblMetazoa" id="CapteT106029">
    <property type="protein sequence ID" value="CapteP106029"/>
    <property type="gene ID" value="CapteG106029"/>
</dbReference>
<keyword evidence="2" id="KW-0479">Metal-binding</keyword>
<dbReference type="STRING" id="283909.R7TZX7"/>
<dbReference type="InterPro" id="IPR001965">
    <property type="entry name" value="Znf_PHD"/>
</dbReference>
<feature type="domain" description="PHD-type" evidence="10">
    <location>
        <begin position="24"/>
        <end position="77"/>
    </location>
</feature>
<feature type="non-terminal residue" evidence="11">
    <location>
        <position position="1"/>
    </location>
</feature>
<gene>
    <name evidence="11" type="ORF">CAPTEDRAFT_106029</name>
</gene>
<dbReference type="InterPro" id="IPR019786">
    <property type="entry name" value="Zinc_finger_PHD-type_CS"/>
</dbReference>
<keyword evidence="5" id="KW-0862">Zinc</keyword>
<dbReference type="Pfam" id="PF00628">
    <property type="entry name" value="PHD"/>
    <property type="match status" value="2"/>
</dbReference>
<dbReference type="EMBL" id="AMQN01011142">
    <property type="status" value="NOT_ANNOTATED_CDS"/>
    <property type="molecule type" value="Genomic_DNA"/>
</dbReference>
<keyword evidence="7" id="KW-0804">Transcription</keyword>
<dbReference type="CDD" id="cd15512">
    <property type="entry name" value="PHD4_KMT2C_like"/>
    <property type="match status" value="1"/>
</dbReference>
<keyword evidence="8" id="KW-0539">Nucleus</keyword>
<keyword evidence="13" id="KW-1185">Reference proteome</keyword>
<evidence type="ECO:0000313" key="11">
    <source>
        <dbReference type="EMBL" id="ELT96956.1"/>
    </source>
</evidence>
<dbReference type="CDD" id="cd15513">
    <property type="entry name" value="PHD5_KMT2C_like"/>
    <property type="match status" value="1"/>
</dbReference>
<evidence type="ECO:0000313" key="13">
    <source>
        <dbReference type="Proteomes" id="UP000014760"/>
    </source>
</evidence>
<dbReference type="InterPro" id="IPR019787">
    <property type="entry name" value="Znf_PHD-finger"/>
</dbReference>
<keyword evidence="4 9" id="KW-0863">Zinc-finger</keyword>
<dbReference type="OrthoDB" id="308383at2759"/>
<keyword evidence="3" id="KW-0677">Repeat</keyword>
<reference evidence="11 13" key="2">
    <citation type="journal article" date="2013" name="Nature">
        <title>Insights into bilaterian evolution from three spiralian genomes.</title>
        <authorList>
            <person name="Simakov O."/>
            <person name="Marletaz F."/>
            <person name="Cho S.J."/>
            <person name="Edsinger-Gonzales E."/>
            <person name="Havlak P."/>
            <person name="Hellsten U."/>
            <person name="Kuo D.H."/>
            <person name="Larsson T."/>
            <person name="Lv J."/>
            <person name="Arendt D."/>
            <person name="Savage R."/>
            <person name="Osoegawa K."/>
            <person name="de Jong P."/>
            <person name="Grimwood J."/>
            <person name="Chapman J.A."/>
            <person name="Shapiro H."/>
            <person name="Aerts A."/>
            <person name="Otillar R.P."/>
            <person name="Terry A.Y."/>
            <person name="Boore J.L."/>
            <person name="Grigoriev I.V."/>
            <person name="Lindberg D.R."/>
            <person name="Seaver E.C."/>
            <person name="Weisblat D.A."/>
            <person name="Putnam N.H."/>
            <person name="Rokhsar D.S."/>
        </authorList>
    </citation>
    <scope>NUCLEOTIDE SEQUENCE</scope>
    <source>
        <strain evidence="11 13">I ESC-2004</strain>
    </source>
</reference>
<dbReference type="InterPro" id="IPR011011">
    <property type="entry name" value="Znf_FYVE_PHD"/>
</dbReference>
<dbReference type="GO" id="GO:0045944">
    <property type="term" value="P:positive regulation of transcription by RNA polymerase II"/>
    <property type="evidence" value="ECO:0007669"/>
    <property type="project" value="TreeGrafter"/>
</dbReference>
<proteinExistence type="predicted"/>
<dbReference type="SMART" id="SM00249">
    <property type="entry name" value="PHD"/>
    <property type="match status" value="2"/>
</dbReference>
<feature type="domain" description="PHD-type" evidence="10">
    <location>
        <begin position="74"/>
        <end position="124"/>
    </location>
</feature>
<dbReference type="Gene3D" id="3.30.40.10">
    <property type="entry name" value="Zinc/RING finger domain, C3HC4 (zinc finger)"/>
    <property type="match status" value="2"/>
</dbReference>
<sequence>ASKDDDSNATAVVCSRLDRYVLSQDLCVSCGSLGANEESRLIVCSQCGQCYHPYCANVKLSRIILEKGWRCLDCTVCEGCGRPHDESRLILCDECDISYHIYCLDPPLESVPRGTWKCKWCAICVTCGTTAPGTNCAWQNNYSQCGPCYSTVMCPLCYRSYKEDDLLMQCGNCDR</sequence>
<evidence type="ECO:0000256" key="9">
    <source>
        <dbReference type="PROSITE-ProRule" id="PRU00146"/>
    </source>
</evidence>
<protein>
    <recommendedName>
        <fullName evidence="10">PHD-type domain-containing protein</fullName>
    </recommendedName>
</protein>
<dbReference type="GO" id="GO:0003713">
    <property type="term" value="F:transcription coactivator activity"/>
    <property type="evidence" value="ECO:0007669"/>
    <property type="project" value="TreeGrafter"/>
</dbReference>
<reference evidence="12" key="3">
    <citation type="submission" date="2015-06" db="UniProtKB">
        <authorList>
            <consortium name="EnsemblMetazoa"/>
        </authorList>
    </citation>
    <scope>IDENTIFICATION</scope>
</reference>
<evidence type="ECO:0000256" key="8">
    <source>
        <dbReference type="ARBA" id="ARBA00023242"/>
    </source>
</evidence>
<evidence type="ECO:0000256" key="3">
    <source>
        <dbReference type="ARBA" id="ARBA00022737"/>
    </source>
</evidence>
<evidence type="ECO:0000256" key="1">
    <source>
        <dbReference type="ARBA" id="ARBA00004123"/>
    </source>
</evidence>
<evidence type="ECO:0000256" key="4">
    <source>
        <dbReference type="ARBA" id="ARBA00022771"/>
    </source>
</evidence>
<evidence type="ECO:0000256" key="2">
    <source>
        <dbReference type="ARBA" id="ARBA00022723"/>
    </source>
</evidence>
<reference evidence="13" key="1">
    <citation type="submission" date="2012-12" db="EMBL/GenBank/DDBJ databases">
        <authorList>
            <person name="Hellsten U."/>
            <person name="Grimwood J."/>
            <person name="Chapman J.A."/>
            <person name="Shapiro H."/>
            <person name="Aerts A."/>
            <person name="Otillar R.P."/>
            <person name="Terry A.Y."/>
            <person name="Boore J.L."/>
            <person name="Simakov O."/>
            <person name="Marletaz F."/>
            <person name="Cho S.-J."/>
            <person name="Edsinger-Gonzales E."/>
            <person name="Havlak P."/>
            <person name="Kuo D.-H."/>
            <person name="Larsson T."/>
            <person name="Lv J."/>
            <person name="Arendt D."/>
            <person name="Savage R."/>
            <person name="Osoegawa K."/>
            <person name="de Jong P."/>
            <person name="Lindberg D.R."/>
            <person name="Seaver E.C."/>
            <person name="Weisblat D.A."/>
            <person name="Putnam N.H."/>
            <person name="Grigoriev I.V."/>
            <person name="Rokhsar D.S."/>
        </authorList>
    </citation>
    <scope>NUCLEOTIDE SEQUENCE</scope>
    <source>
        <strain evidence="13">I ESC-2004</strain>
    </source>
</reference>
<evidence type="ECO:0000256" key="5">
    <source>
        <dbReference type="ARBA" id="ARBA00022833"/>
    </source>
</evidence>
<dbReference type="SUPFAM" id="SSF57903">
    <property type="entry name" value="FYVE/PHD zinc finger"/>
    <property type="match status" value="2"/>
</dbReference>
<evidence type="ECO:0000256" key="6">
    <source>
        <dbReference type="ARBA" id="ARBA00023015"/>
    </source>
</evidence>
<keyword evidence="6" id="KW-0805">Transcription regulation</keyword>
<evidence type="ECO:0000259" key="10">
    <source>
        <dbReference type="PROSITE" id="PS50016"/>
    </source>
</evidence>
<organism evidence="11">
    <name type="scientific">Capitella teleta</name>
    <name type="common">Polychaete worm</name>
    <dbReference type="NCBI Taxonomy" id="283909"/>
    <lineage>
        <taxon>Eukaryota</taxon>
        <taxon>Metazoa</taxon>
        <taxon>Spiralia</taxon>
        <taxon>Lophotrochozoa</taxon>
        <taxon>Annelida</taxon>
        <taxon>Polychaeta</taxon>
        <taxon>Sedentaria</taxon>
        <taxon>Scolecida</taxon>
        <taxon>Capitellidae</taxon>
        <taxon>Capitella</taxon>
    </lineage>
</organism>
<dbReference type="PROSITE" id="PS50016">
    <property type="entry name" value="ZF_PHD_2"/>
    <property type="match status" value="2"/>
</dbReference>
<comment type="subcellular location">
    <subcellularLocation>
        <location evidence="1">Nucleus</location>
    </subcellularLocation>
</comment>
<dbReference type="PANTHER" id="PTHR45888">
    <property type="entry name" value="HL01030P-RELATED"/>
    <property type="match status" value="1"/>
</dbReference>
<dbReference type="Proteomes" id="UP000014760">
    <property type="component" value="Unassembled WGS sequence"/>
</dbReference>
<dbReference type="OMA" id="FWIHARC"/>
<dbReference type="PANTHER" id="PTHR45888:SF6">
    <property type="entry name" value="HL01030P-RELATED"/>
    <property type="match status" value="1"/>
</dbReference>
<dbReference type="GO" id="GO:0042800">
    <property type="term" value="F:histone H3K4 methyltransferase activity"/>
    <property type="evidence" value="ECO:0007669"/>
    <property type="project" value="TreeGrafter"/>
</dbReference>
<dbReference type="AlphaFoldDB" id="R7TZX7"/>
<dbReference type="InterPro" id="IPR013083">
    <property type="entry name" value="Znf_RING/FYVE/PHD"/>
</dbReference>
<dbReference type="GO" id="GO:0008270">
    <property type="term" value="F:zinc ion binding"/>
    <property type="evidence" value="ECO:0007669"/>
    <property type="project" value="UniProtKB-KW"/>
</dbReference>
<dbReference type="PROSITE" id="PS01359">
    <property type="entry name" value="ZF_PHD_1"/>
    <property type="match status" value="2"/>
</dbReference>
<dbReference type="EMBL" id="KB308715">
    <property type="protein sequence ID" value="ELT96956.1"/>
    <property type="molecule type" value="Genomic_DNA"/>
</dbReference>
<evidence type="ECO:0000313" key="12">
    <source>
        <dbReference type="EnsemblMetazoa" id="CapteP106029"/>
    </source>
</evidence>
<dbReference type="FunFam" id="3.30.40.10:FF:000407">
    <property type="entry name" value="Histone-lysine N-methyltransferase MLL3"/>
    <property type="match status" value="1"/>
</dbReference>
<evidence type="ECO:0000256" key="7">
    <source>
        <dbReference type="ARBA" id="ARBA00023163"/>
    </source>
</evidence>
<name>R7TZX7_CAPTE</name>
<accession>R7TZX7</accession>
<dbReference type="HOGENOM" id="CLU_1429457_0_0_1"/>